<dbReference type="EMBL" id="CP001342">
    <property type="protein sequence ID" value="ACL42358.1"/>
    <property type="molecule type" value="Genomic_DNA"/>
</dbReference>
<geneLocation type="plasmid" evidence="2 3">
    <name>pACHL01</name>
</geneLocation>
<accession>B8HIW1</accession>
<evidence type="ECO:0000313" key="2">
    <source>
        <dbReference type="EMBL" id="ACL42358.1"/>
    </source>
</evidence>
<keyword evidence="3" id="KW-1185">Reference proteome</keyword>
<dbReference type="OrthoDB" id="2086631at2"/>
<organism evidence="2 3">
    <name type="scientific">Pseudarthrobacter chlorophenolicus (strain ATCC 700700 / DSM 12829 / CIP 107037 / JCM 12360 / KCTC 9906 / NCIMB 13794 / A6)</name>
    <name type="common">Arthrobacter chlorophenolicus</name>
    <dbReference type="NCBI Taxonomy" id="452863"/>
    <lineage>
        <taxon>Bacteria</taxon>
        <taxon>Bacillati</taxon>
        <taxon>Actinomycetota</taxon>
        <taxon>Actinomycetes</taxon>
        <taxon>Micrococcales</taxon>
        <taxon>Micrococcaceae</taxon>
        <taxon>Pseudarthrobacter</taxon>
    </lineage>
</organism>
<dbReference type="RefSeq" id="WP_012623375.1">
    <property type="nucleotide sequence ID" value="NC_011879.1"/>
</dbReference>
<dbReference type="AlphaFoldDB" id="B8HIW1"/>
<keyword evidence="2" id="KW-0614">Plasmid</keyword>
<reference evidence="2" key="1">
    <citation type="submission" date="2009-01" db="EMBL/GenBank/DDBJ databases">
        <title>Complete sequence of plasmid1 of Arthrobacter chlorophenolicus A6.</title>
        <authorList>
            <consortium name="US DOE Joint Genome Institute"/>
            <person name="Lucas S."/>
            <person name="Copeland A."/>
            <person name="Lapidus A."/>
            <person name="Glavina del Rio T."/>
            <person name="Tice H."/>
            <person name="Bruce D."/>
            <person name="Goodwin L."/>
            <person name="Pitluck S."/>
            <person name="Goltsman E."/>
            <person name="Clum A."/>
            <person name="Larimer F."/>
            <person name="Land M."/>
            <person name="Hauser L."/>
            <person name="Kyrpides N."/>
            <person name="Mikhailova N."/>
            <person name="Jansson J."/>
            <person name="Richardson P."/>
        </authorList>
    </citation>
    <scope>NUCLEOTIDE SEQUENCE [LARGE SCALE GENOMIC DNA]</scope>
    <source>
        <strain evidence="2">A6</strain>
        <plasmid evidence="2">pACHL01</plasmid>
    </source>
</reference>
<protein>
    <submittedName>
        <fullName evidence="2">Uncharacterized protein</fullName>
    </submittedName>
</protein>
<feature type="region of interest" description="Disordered" evidence="1">
    <location>
        <begin position="15"/>
        <end position="36"/>
    </location>
</feature>
<dbReference type="KEGG" id="ach:Achl_4407"/>
<sequence>MRNPVGTPTAARLLGLRQNDAARNSRPLPSAGATHFWNPSRGGGSVIVGADGTFLFRGSSATWDRHLEDYVAGCRTEPGDNV</sequence>
<dbReference type="Proteomes" id="UP000002505">
    <property type="component" value="Plasmid pACHL01"/>
</dbReference>
<proteinExistence type="predicted"/>
<evidence type="ECO:0000313" key="3">
    <source>
        <dbReference type="Proteomes" id="UP000002505"/>
    </source>
</evidence>
<name>B8HIW1_PSECP</name>
<evidence type="ECO:0000256" key="1">
    <source>
        <dbReference type="SAM" id="MobiDB-lite"/>
    </source>
</evidence>
<dbReference type="HOGENOM" id="CLU_2550990_0_0_11"/>
<gene>
    <name evidence="2" type="ordered locus">Achl_4407</name>
</gene>